<organism evidence="1 2">
    <name type="scientific">Mucilaginibacter gotjawali</name>
    <dbReference type="NCBI Taxonomy" id="1550579"/>
    <lineage>
        <taxon>Bacteria</taxon>
        <taxon>Pseudomonadati</taxon>
        <taxon>Bacteroidota</taxon>
        <taxon>Sphingobacteriia</taxon>
        <taxon>Sphingobacteriales</taxon>
        <taxon>Sphingobacteriaceae</taxon>
        <taxon>Mucilaginibacter</taxon>
    </lineage>
</organism>
<gene>
    <name evidence="1" type="ORF">MgSA37_01158</name>
</gene>
<evidence type="ECO:0000313" key="1">
    <source>
        <dbReference type="EMBL" id="BAU52991.1"/>
    </source>
</evidence>
<dbReference type="KEGG" id="mgot:MgSA37_01158"/>
<protein>
    <submittedName>
        <fullName evidence="1">Uncharacterized protein</fullName>
    </submittedName>
</protein>
<reference evidence="1 2" key="1">
    <citation type="submission" date="2015-12" db="EMBL/GenBank/DDBJ databases">
        <title>Genome sequence of Mucilaginibacter gotjawali.</title>
        <authorList>
            <person name="Lee J.S."/>
            <person name="Lee K.C."/>
            <person name="Kim K.K."/>
            <person name="Lee B.W."/>
        </authorList>
    </citation>
    <scope>NUCLEOTIDE SEQUENCE [LARGE SCALE GENOMIC DNA]</scope>
    <source>
        <strain evidence="1 2">SA3-7</strain>
    </source>
</reference>
<dbReference type="AlphaFoldDB" id="A0A110B1N8"/>
<proteinExistence type="predicted"/>
<accession>A0A110B1N8</accession>
<dbReference type="Proteomes" id="UP000218263">
    <property type="component" value="Chromosome"/>
</dbReference>
<sequence length="47" mass="5310">MKDCIRYILHCKNAVPLCAIFAHFVATFNHRGHGDENAKITEANIIL</sequence>
<dbReference type="EMBL" id="AP017313">
    <property type="protein sequence ID" value="BAU52991.1"/>
    <property type="molecule type" value="Genomic_DNA"/>
</dbReference>
<keyword evidence="2" id="KW-1185">Reference proteome</keyword>
<name>A0A110B1N8_9SPHI</name>
<evidence type="ECO:0000313" key="2">
    <source>
        <dbReference type="Proteomes" id="UP000218263"/>
    </source>
</evidence>